<dbReference type="EMBL" id="DWWJ01000122">
    <property type="protein sequence ID" value="HJC41291.1"/>
    <property type="molecule type" value="Genomic_DNA"/>
</dbReference>
<organism evidence="5 6">
    <name type="scientific">Candidatus Intestinimonas pullistercoris</name>
    <dbReference type="NCBI Taxonomy" id="2838623"/>
    <lineage>
        <taxon>Bacteria</taxon>
        <taxon>Bacillati</taxon>
        <taxon>Bacillota</taxon>
        <taxon>Clostridia</taxon>
        <taxon>Eubacteriales</taxon>
        <taxon>Intestinimonas</taxon>
    </lineage>
</organism>
<feature type="domain" description="DUF4179" evidence="3">
    <location>
        <begin position="35"/>
        <end position="129"/>
    </location>
</feature>
<evidence type="ECO:0000313" key="5">
    <source>
        <dbReference type="EMBL" id="HJC41291.1"/>
    </source>
</evidence>
<proteinExistence type="predicted"/>
<evidence type="ECO:0000256" key="1">
    <source>
        <dbReference type="SAM" id="MobiDB-lite"/>
    </source>
</evidence>
<dbReference type="Pfam" id="PF13786">
    <property type="entry name" value="DUF4179"/>
    <property type="match status" value="1"/>
</dbReference>
<feature type="domain" description="DUF5643" evidence="4">
    <location>
        <begin position="246"/>
        <end position="345"/>
    </location>
</feature>
<keyword evidence="2" id="KW-0472">Membrane</keyword>
<feature type="region of interest" description="Disordered" evidence="1">
    <location>
        <begin position="203"/>
        <end position="225"/>
    </location>
</feature>
<keyword evidence="2" id="KW-1133">Transmembrane helix</keyword>
<name>A0A9D2P121_9FIRM</name>
<dbReference type="AlphaFoldDB" id="A0A9D2P121"/>
<reference evidence="5" key="1">
    <citation type="journal article" date="2021" name="PeerJ">
        <title>Extensive microbial diversity within the chicken gut microbiome revealed by metagenomics and culture.</title>
        <authorList>
            <person name="Gilroy R."/>
            <person name="Ravi A."/>
            <person name="Getino M."/>
            <person name="Pursley I."/>
            <person name="Horton D.L."/>
            <person name="Alikhan N.F."/>
            <person name="Baker D."/>
            <person name="Gharbi K."/>
            <person name="Hall N."/>
            <person name="Watson M."/>
            <person name="Adriaenssens E.M."/>
            <person name="Foster-Nyarko E."/>
            <person name="Jarju S."/>
            <person name="Secka A."/>
            <person name="Antonio M."/>
            <person name="Oren A."/>
            <person name="Chaudhuri R.R."/>
            <person name="La Ragione R."/>
            <person name="Hildebrand F."/>
            <person name="Pallen M.J."/>
        </authorList>
    </citation>
    <scope>NUCLEOTIDE SEQUENCE</scope>
    <source>
        <strain evidence="5">CHK186-1790</strain>
    </source>
</reference>
<sequence length="454" mass="50073">MNRTEEYWALVAQLRETPPELAGTVDRARARARRKRRGKRLGIPLASLGGVAAAFVVLVNCSTPFAMACRRVPFVRELAQAVAFQPSLKAAFENDYVQPVGQSQTQNGITATVEYLIVDQTSLNVFYTLSWAGETWLDVVPDLLDENGASPEGSRGASWGDPAGTEEDYRLMTFYFDGGALPEKLQLVLKVSDSGRDKVTGRLAAPADAPAASSPWPDEESSAPSPVLAEFTFPLTIDPSLLGPGRTVEVGQWVELDGQRLYLDQLTIDPTRMELTLEADPDNTAELRSLDCYALDGAGNRYDSPSITFGGGEAIQLESCYFSENQDLTLYIEEAQWLDKDRTSFTLDLTTGEADWLPENLTDVTIERRDGNVYLSFRNDEQIVTFDGYCDPEGGQHTWGSMSMSSIDKDGDGYSETMTEYRVLRDYPWDTVTIGLSSNRAAAFDPPIQVNLPF</sequence>
<evidence type="ECO:0000313" key="6">
    <source>
        <dbReference type="Proteomes" id="UP000823882"/>
    </source>
</evidence>
<evidence type="ECO:0000256" key="2">
    <source>
        <dbReference type="SAM" id="Phobius"/>
    </source>
</evidence>
<protein>
    <submittedName>
        <fullName evidence="5">DUF4179 domain-containing protein</fullName>
    </submittedName>
</protein>
<dbReference type="Gene3D" id="2.60.40.1630">
    <property type="entry name" value="bacillus anthracis domain"/>
    <property type="match status" value="1"/>
</dbReference>
<reference evidence="5" key="2">
    <citation type="submission" date="2021-04" db="EMBL/GenBank/DDBJ databases">
        <authorList>
            <person name="Gilroy R."/>
        </authorList>
    </citation>
    <scope>NUCLEOTIDE SEQUENCE</scope>
    <source>
        <strain evidence="5">CHK186-1790</strain>
    </source>
</reference>
<evidence type="ECO:0000259" key="3">
    <source>
        <dbReference type="Pfam" id="PF13786"/>
    </source>
</evidence>
<accession>A0A9D2P121</accession>
<dbReference type="InterPro" id="IPR040680">
    <property type="entry name" value="DUF5643"/>
</dbReference>
<gene>
    <name evidence="5" type="ORF">H9701_07035</name>
</gene>
<evidence type="ECO:0000259" key="4">
    <source>
        <dbReference type="Pfam" id="PF18705"/>
    </source>
</evidence>
<dbReference type="Proteomes" id="UP000823882">
    <property type="component" value="Unassembled WGS sequence"/>
</dbReference>
<keyword evidence="2" id="KW-0812">Transmembrane</keyword>
<feature type="transmembrane region" description="Helical" evidence="2">
    <location>
        <begin position="41"/>
        <end position="59"/>
    </location>
</feature>
<dbReference type="InterPro" id="IPR025436">
    <property type="entry name" value="DUF4179"/>
</dbReference>
<comment type="caution">
    <text evidence="5">The sequence shown here is derived from an EMBL/GenBank/DDBJ whole genome shotgun (WGS) entry which is preliminary data.</text>
</comment>
<feature type="compositionally biased region" description="Low complexity" evidence="1">
    <location>
        <begin position="204"/>
        <end position="225"/>
    </location>
</feature>
<dbReference type="Pfam" id="PF18705">
    <property type="entry name" value="DUF5643"/>
    <property type="match status" value="1"/>
</dbReference>